<dbReference type="SUPFAM" id="SSF51735">
    <property type="entry name" value="NAD(P)-binding Rossmann-fold domains"/>
    <property type="match status" value="1"/>
</dbReference>
<dbReference type="InterPro" id="IPR015884">
    <property type="entry name" value="Malic_enzyme_CS"/>
</dbReference>
<evidence type="ECO:0000259" key="6">
    <source>
        <dbReference type="SMART" id="SM01274"/>
    </source>
</evidence>
<dbReference type="PRINTS" id="PR00072">
    <property type="entry name" value="MALOXRDTASE"/>
</dbReference>
<sequence>MSSSTFFKTAMLVRPPNLLCVLPRFRRHPTVVRQAICSPFESDLSVKAGDRAFAAGGSAAAPLTQSAVLQPLEIANGMGNCVARDSAAVLPNLQTAGDALGNEDTFLPAAGPRPIDKYMHLRELRETQPAQYHQLMVHSTEKVMPFIYTPTVGQACQEYHSLHIKTRGLYLSLEDRGNILNKLRSWPQQNVRVIVVTDGERILGLGDLGANGMGISEGKIELYTAAAGVDPSMCLPIALDVGTNNAALRDDPDYRGLRQPRPSEAEYDAFVEEFMSALKVWQPHVMLQFEDFGNHNAFRLLERYQHSHCCFNDDIQGTASITLAAVLAALRVRGGRLSEQRILFLGAGEAATGIATLISYCMHRREGLSEEDARRRCHLFDSKGLVVASRKDLQHHKKPFAHDTPFVGSLLEAVRTLKPTALIGVSAVPGAFNEEVVEAMASLNERPIIFPLSNPTDLAECTFEQAVSWTDGRVVFASGSPFDPVTDSRGIVHQAPQANNAYIFPAVGHAAVLTKAKTIPLAVFLVAAEQLAAMASPQELQCGSLFPSFSAIRSISSAIMAAVVQHLVASGQGSLPEGWGMPMGGDDEGCSTDPDEGACDWRHMARAAMWNPPPLPLGGAAAEQAAVVSRL</sequence>
<dbReference type="FunFam" id="3.40.50.720:FF:000635">
    <property type="entry name" value="NADP-dependent malic enzyme"/>
    <property type="match status" value="1"/>
</dbReference>
<protein>
    <recommendedName>
        <fullName evidence="4">Malic enzyme</fullName>
    </recommendedName>
</protein>
<dbReference type="InterPro" id="IPR036291">
    <property type="entry name" value="NAD(P)-bd_dom_sf"/>
</dbReference>
<dbReference type="Pfam" id="PF00390">
    <property type="entry name" value="malic"/>
    <property type="match status" value="1"/>
</dbReference>
<proteinExistence type="inferred from homology"/>
<keyword evidence="3 4" id="KW-0479">Metal-binding</keyword>
<dbReference type="GO" id="GO:0046872">
    <property type="term" value="F:metal ion binding"/>
    <property type="evidence" value="ECO:0007669"/>
    <property type="project" value="UniProtKB-KW"/>
</dbReference>
<dbReference type="PROSITE" id="PS00331">
    <property type="entry name" value="MALIC_ENZYMES"/>
    <property type="match status" value="1"/>
</dbReference>
<feature type="domain" description="Malic enzyme NAD-binding" evidence="5">
    <location>
        <begin position="315"/>
        <end position="568"/>
    </location>
</feature>
<gene>
    <name evidence="7" type="ORF">Agub_g5680</name>
</gene>
<dbReference type="GO" id="GO:0051287">
    <property type="term" value="F:NAD binding"/>
    <property type="evidence" value="ECO:0007669"/>
    <property type="project" value="InterPro"/>
</dbReference>
<reference evidence="7 8" key="1">
    <citation type="journal article" date="2021" name="Sci. Rep.">
        <title>Genome sequencing of the multicellular alga Astrephomene provides insights into convergent evolution of germ-soma differentiation.</title>
        <authorList>
            <person name="Yamashita S."/>
            <person name="Yamamoto K."/>
            <person name="Matsuzaki R."/>
            <person name="Suzuki S."/>
            <person name="Yamaguchi H."/>
            <person name="Hirooka S."/>
            <person name="Minakuchi Y."/>
            <person name="Miyagishima S."/>
            <person name="Kawachi M."/>
            <person name="Toyoda A."/>
            <person name="Nozaki H."/>
        </authorList>
    </citation>
    <scope>NUCLEOTIDE SEQUENCE [LARGE SCALE GENOMIC DNA]</scope>
    <source>
        <strain evidence="7 8">NIES-4017</strain>
    </source>
</reference>
<dbReference type="AlphaFoldDB" id="A0AAD3DM89"/>
<dbReference type="InterPro" id="IPR012301">
    <property type="entry name" value="Malic_N_dom"/>
</dbReference>
<dbReference type="SMART" id="SM01274">
    <property type="entry name" value="malic"/>
    <property type="match status" value="1"/>
</dbReference>
<dbReference type="InterPro" id="IPR037062">
    <property type="entry name" value="Malic_N_dom_sf"/>
</dbReference>
<dbReference type="SUPFAM" id="SSF53223">
    <property type="entry name" value="Aminoacid dehydrogenase-like, N-terminal domain"/>
    <property type="match status" value="1"/>
</dbReference>
<dbReference type="PANTHER" id="PTHR23406">
    <property type="entry name" value="MALIC ENZYME-RELATED"/>
    <property type="match status" value="1"/>
</dbReference>
<comment type="caution">
    <text evidence="7">The sequence shown here is derived from an EMBL/GenBank/DDBJ whole genome shotgun (WGS) entry which is preliminary data.</text>
</comment>
<dbReference type="PANTHER" id="PTHR23406:SF68">
    <property type="entry name" value="MALIC ENZYME"/>
    <property type="match status" value="1"/>
</dbReference>
<name>A0AAD3DM89_9CHLO</name>
<dbReference type="SMART" id="SM00919">
    <property type="entry name" value="Malic_M"/>
    <property type="match status" value="1"/>
</dbReference>
<keyword evidence="8" id="KW-1185">Reference proteome</keyword>
<evidence type="ECO:0000256" key="3">
    <source>
        <dbReference type="ARBA" id="ARBA00022723"/>
    </source>
</evidence>
<evidence type="ECO:0000256" key="1">
    <source>
        <dbReference type="ARBA" id="ARBA00001936"/>
    </source>
</evidence>
<dbReference type="Gene3D" id="3.40.50.720">
    <property type="entry name" value="NAD(P)-binding Rossmann-like Domain"/>
    <property type="match status" value="1"/>
</dbReference>
<dbReference type="CDD" id="cd05312">
    <property type="entry name" value="NAD_bind_1_malic_enz"/>
    <property type="match status" value="1"/>
</dbReference>
<dbReference type="InterPro" id="IPR046346">
    <property type="entry name" value="Aminoacid_DH-like_N_sf"/>
</dbReference>
<dbReference type="GO" id="GO:0004473">
    <property type="term" value="F:malate dehydrogenase (decarboxylating) (NADP+) activity"/>
    <property type="evidence" value="ECO:0007669"/>
    <property type="project" value="TreeGrafter"/>
</dbReference>
<dbReference type="Gene3D" id="3.40.50.10380">
    <property type="entry name" value="Malic enzyme, N-terminal domain"/>
    <property type="match status" value="1"/>
</dbReference>
<keyword evidence="4" id="KW-0560">Oxidoreductase</keyword>
<organism evidence="7 8">
    <name type="scientific">Astrephomene gubernaculifera</name>
    <dbReference type="NCBI Taxonomy" id="47775"/>
    <lineage>
        <taxon>Eukaryota</taxon>
        <taxon>Viridiplantae</taxon>
        <taxon>Chlorophyta</taxon>
        <taxon>core chlorophytes</taxon>
        <taxon>Chlorophyceae</taxon>
        <taxon>CS clade</taxon>
        <taxon>Chlamydomonadales</taxon>
        <taxon>Astrephomenaceae</taxon>
        <taxon>Astrephomene</taxon>
    </lineage>
</organism>
<evidence type="ECO:0000256" key="4">
    <source>
        <dbReference type="RuleBase" id="RU003426"/>
    </source>
</evidence>
<dbReference type="Pfam" id="PF03949">
    <property type="entry name" value="Malic_M"/>
    <property type="match status" value="1"/>
</dbReference>
<dbReference type="NCBIfam" id="NF010052">
    <property type="entry name" value="PRK13529.1"/>
    <property type="match status" value="1"/>
</dbReference>
<dbReference type="GO" id="GO:0006108">
    <property type="term" value="P:malate metabolic process"/>
    <property type="evidence" value="ECO:0007669"/>
    <property type="project" value="TreeGrafter"/>
</dbReference>
<evidence type="ECO:0000313" key="7">
    <source>
        <dbReference type="EMBL" id="GFR44441.1"/>
    </source>
</evidence>
<dbReference type="Proteomes" id="UP001054857">
    <property type="component" value="Unassembled WGS sequence"/>
</dbReference>
<dbReference type="InterPro" id="IPR012302">
    <property type="entry name" value="Malic_NAD-bd"/>
</dbReference>
<comment type="similarity">
    <text evidence="2 4">Belongs to the malic enzymes family.</text>
</comment>
<evidence type="ECO:0000256" key="2">
    <source>
        <dbReference type="ARBA" id="ARBA00008785"/>
    </source>
</evidence>
<comment type="cofactor">
    <cofactor evidence="1">
        <name>Mn(2+)</name>
        <dbReference type="ChEBI" id="CHEBI:29035"/>
    </cofactor>
</comment>
<evidence type="ECO:0000259" key="5">
    <source>
        <dbReference type="SMART" id="SM00919"/>
    </source>
</evidence>
<dbReference type="InterPro" id="IPR001891">
    <property type="entry name" value="Malic_OxRdtase"/>
</dbReference>
<dbReference type="EMBL" id="BMAR01000007">
    <property type="protein sequence ID" value="GFR44441.1"/>
    <property type="molecule type" value="Genomic_DNA"/>
</dbReference>
<accession>A0AAD3DM89</accession>
<evidence type="ECO:0000313" key="8">
    <source>
        <dbReference type="Proteomes" id="UP001054857"/>
    </source>
</evidence>
<feature type="domain" description="Malic enzyme N-terminal" evidence="6">
    <location>
        <begin position="125"/>
        <end position="305"/>
    </location>
</feature>